<dbReference type="PANTHER" id="PTHR42068:SF1">
    <property type="entry name" value="YALI0B18964P"/>
    <property type="match status" value="1"/>
</dbReference>
<sequence>MDVTASTLHRTSPLDFDFARIQPFVKSGTFLEPLDTTAYSSNESHKPALSKRNNRSAMRFSSNAGIIEEYARSWNSQDISISLPHDGEKEFNNERLVSPRTADSTPRWPFINDDCLNTPDSVDAEPLFPASSGTVSHPRQIHRIDEDLEELAALYVSPLEAVPKTPEIPLQSPARLSNRRSLGKVMTFAEFETFRRRKALEETERLFYDGENEDDKIDYDIVDEVDHVKEQMTQRKKQQAHLNTYRQQMMKTTKGHELAPMRSHSRMSSSLSFKTTIRGHREEIFTQYGDNDDDEDDVPLALLQMRQRSDGREAPMYITDGRSEYGVQLQPVSENRRQQPRSPMPAFASKLPRNPFPGDSNPSWPMSNQPLIPGGLVGVIASEERAKAMRRVAPSHGFQPLTDTNNAFNWTSSSRQPPPMPGVYGMPMAQPPMPYSRPQTPVAVPQLPPAPANHQMFNFIQAQTDFFRSMATINQQRSGQPWDNVSSQQSVMNMGIPGGIPSRAPSNYAPSNYATSNYAPSNYARSTYARSNYAKSVRQHDVGYAVSVAPSERNVVGMPSRYRPVSKTAHPGRAERETRASARVSTSSDWNHNRNMKLDTRAILEADTTDSEDDEAFWRAKKAKRDRRRAMCFQDNDLGIRAEWIR</sequence>
<proteinExistence type="predicted"/>
<evidence type="ECO:0000256" key="1">
    <source>
        <dbReference type="SAM" id="MobiDB-lite"/>
    </source>
</evidence>
<dbReference type="EMBL" id="PXOF01000086">
    <property type="protein sequence ID" value="RGP67102.1"/>
    <property type="molecule type" value="Genomic_DNA"/>
</dbReference>
<organism evidence="2 3">
    <name type="scientific">Fusarium sporotrichioides</name>
    <dbReference type="NCBI Taxonomy" id="5514"/>
    <lineage>
        <taxon>Eukaryota</taxon>
        <taxon>Fungi</taxon>
        <taxon>Dikarya</taxon>
        <taxon>Ascomycota</taxon>
        <taxon>Pezizomycotina</taxon>
        <taxon>Sordariomycetes</taxon>
        <taxon>Hypocreomycetidae</taxon>
        <taxon>Hypocreales</taxon>
        <taxon>Nectriaceae</taxon>
        <taxon>Fusarium</taxon>
    </lineage>
</organism>
<protein>
    <submittedName>
        <fullName evidence="2">Uncharacterized protein</fullName>
    </submittedName>
</protein>
<comment type="caution">
    <text evidence="2">The sequence shown here is derived from an EMBL/GenBank/DDBJ whole genome shotgun (WGS) entry which is preliminary data.</text>
</comment>
<dbReference type="STRING" id="5514.A0A395S4R4"/>
<reference evidence="2 3" key="1">
    <citation type="journal article" date="2018" name="PLoS Pathog.">
        <title>Evolution of structural diversity of trichothecenes, a family of toxins produced by plant pathogenic and entomopathogenic fungi.</title>
        <authorList>
            <person name="Proctor R.H."/>
            <person name="McCormick S.P."/>
            <person name="Kim H.S."/>
            <person name="Cardoza R.E."/>
            <person name="Stanley A.M."/>
            <person name="Lindo L."/>
            <person name="Kelly A."/>
            <person name="Brown D.W."/>
            <person name="Lee T."/>
            <person name="Vaughan M.M."/>
            <person name="Alexander N.J."/>
            <person name="Busman M."/>
            <person name="Gutierrez S."/>
        </authorList>
    </citation>
    <scope>NUCLEOTIDE SEQUENCE [LARGE SCALE GENOMIC DNA]</scope>
    <source>
        <strain evidence="2 3">NRRL 3299</strain>
    </source>
</reference>
<keyword evidence="3" id="KW-1185">Reference proteome</keyword>
<gene>
    <name evidence="2" type="ORF">FSPOR_6158</name>
</gene>
<feature type="region of interest" description="Disordered" evidence="1">
    <location>
        <begin position="562"/>
        <end position="588"/>
    </location>
</feature>
<evidence type="ECO:0000313" key="3">
    <source>
        <dbReference type="Proteomes" id="UP000266152"/>
    </source>
</evidence>
<accession>A0A395S4R4</accession>
<dbReference type="PANTHER" id="PTHR42068">
    <property type="entry name" value="YALI0B18964P"/>
    <property type="match status" value="1"/>
</dbReference>
<name>A0A395S4R4_FUSSP</name>
<evidence type="ECO:0000313" key="2">
    <source>
        <dbReference type="EMBL" id="RGP67102.1"/>
    </source>
</evidence>
<feature type="region of interest" description="Disordered" evidence="1">
    <location>
        <begin position="332"/>
        <end position="353"/>
    </location>
</feature>
<dbReference type="Proteomes" id="UP000266152">
    <property type="component" value="Unassembled WGS sequence"/>
</dbReference>
<dbReference type="AlphaFoldDB" id="A0A395S4R4"/>